<dbReference type="Pfam" id="PF16732">
    <property type="entry name" value="ComP_DUS"/>
    <property type="match status" value="1"/>
</dbReference>
<dbReference type="EMBL" id="JBEWZI010000010">
    <property type="protein sequence ID" value="MET7014709.1"/>
    <property type="molecule type" value="Genomic_DNA"/>
</dbReference>
<dbReference type="PANTHER" id="PTHR30093">
    <property type="entry name" value="GENERAL SECRETION PATHWAY PROTEIN G"/>
    <property type="match status" value="1"/>
</dbReference>
<dbReference type="SUPFAM" id="SSF54523">
    <property type="entry name" value="Pili subunits"/>
    <property type="match status" value="1"/>
</dbReference>
<accession>A0ABV2TLB3</accession>
<organism evidence="2 3">
    <name type="scientific">Uliginosibacterium flavum</name>
    <dbReference type="NCBI Taxonomy" id="1396831"/>
    <lineage>
        <taxon>Bacteria</taxon>
        <taxon>Pseudomonadati</taxon>
        <taxon>Pseudomonadota</taxon>
        <taxon>Betaproteobacteria</taxon>
        <taxon>Rhodocyclales</taxon>
        <taxon>Zoogloeaceae</taxon>
        <taxon>Uliginosibacterium</taxon>
    </lineage>
</organism>
<sequence>MITSKKHKGFTLIELMIVVAIVGILAAIAYPNYTEYVRRSARVECEGTMLATANALQRRFTAPPNSYVGALPAPARCPADGGTQTYTLTPNPIATATSFVITATPMGGQINDRCGTLTLSDAGVKTNSAGLPLNQCWR</sequence>
<feature type="transmembrane region" description="Helical" evidence="1">
    <location>
        <begin position="12"/>
        <end position="30"/>
    </location>
</feature>
<dbReference type="NCBIfam" id="TIGR02532">
    <property type="entry name" value="IV_pilin_GFxxxE"/>
    <property type="match status" value="1"/>
</dbReference>
<dbReference type="InterPro" id="IPR045584">
    <property type="entry name" value="Pilin-like"/>
</dbReference>
<proteinExistence type="predicted"/>
<evidence type="ECO:0000313" key="2">
    <source>
        <dbReference type="EMBL" id="MET7014709.1"/>
    </source>
</evidence>
<dbReference type="Proteomes" id="UP001549691">
    <property type="component" value="Unassembled WGS sequence"/>
</dbReference>
<dbReference type="RefSeq" id="WP_354601167.1">
    <property type="nucleotide sequence ID" value="NZ_JBEWZI010000010.1"/>
</dbReference>
<gene>
    <name evidence="2" type="ORF">ABXR19_10960</name>
</gene>
<dbReference type="PROSITE" id="PS00409">
    <property type="entry name" value="PROKAR_NTER_METHYL"/>
    <property type="match status" value="1"/>
</dbReference>
<name>A0ABV2TLB3_9RHOO</name>
<protein>
    <submittedName>
        <fullName evidence="2">Type IV pilin protein</fullName>
    </submittedName>
</protein>
<dbReference type="PANTHER" id="PTHR30093:SF47">
    <property type="entry name" value="TYPE IV PILUS NON-CORE MINOR PILIN PILE"/>
    <property type="match status" value="1"/>
</dbReference>
<dbReference type="InterPro" id="IPR012902">
    <property type="entry name" value="N_methyl_site"/>
</dbReference>
<reference evidence="2 3" key="1">
    <citation type="submission" date="2024-07" db="EMBL/GenBank/DDBJ databases">
        <title>Uliginosibacterium flavum JJ3220;KACC:17644.</title>
        <authorList>
            <person name="Kim M.K."/>
        </authorList>
    </citation>
    <scope>NUCLEOTIDE SEQUENCE [LARGE SCALE GENOMIC DNA]</scope>
    <source>
        <strain evidence="2 3">KACC:17644</strain>
    </source>
</reference>
<keyword evidence="1" id="KW-0472">Membrane</keyword>
<evidence type="ECO:0000313" key="3">
    <source>
        <dbReference type="Proteomes" id="UP001549691"/>
    </source>
</evidence>
<keyword evidence="1" id="KW-0812">Transmembrane</keyword>
<keyword evidence="3" id="KW-1185">Reference proteome</keyword>
<dbReference type="Pfam" id="PF07963">
    <property type="entry name" value="N_methyl"/>
    <property type="match status" value="1"/>
</dbReference>
<dbReference type="Gene3D" id="3.30.700.10">
    <property type="entry name" value="Glycoprotein, Type 4 Pilin"/>
    <property type="match status" value="1"/>
</dbReference>
<keyword evidence="1" id="KW-1133">Transmembrane helix</keyword>
<comment type="caution">
    <text evidence="2">The sequence shown here is derived from an EMBL/GenBank/DDBJ whole genome shotgun (WGS) entry which is preliminary data.</text>
</comment>
<evidence type="ECO:0000256" key="1">
    <source>
        <dbReference type="SAM" id="Phobius"/>
    </source>
</evidence>
<dbReference type="InterPro" id="IPR031982">
    <property type="entry name" value="PilE-like"/>
</dbReference>